<accession>A0AAE0VM89</accession>
<name>A0AAE0VM89_9BIVA</name>
<reference evidence="1" key="2">
    <citation type="journal article" date="2021" name="Genome Biol. Evol.">
        <title>Developing a high-quality reference genome for a parasitic bivalve with doubly uniparental inheritance (Bivalvia: Unionida).</title>
        <authorList>
            <person name="Smith C.H."/>
        </authorList>
    </citation>
    <scope>NUCLEOTIDE SEQUENCE</scope>
    <source>
        <strain evidence="1">CHS0354</strain>
        <tissue evidence="1">Mantle</tissue>
    </source>
</reference>
<dbReference type="Proteomes" id="UP001195483">
    <property type="component" value="Unassembled WGS sequence"/>
</dbReference>
<gene>
    <name evidence="1" type="ORF">CHS0354_024208</name>
</gene>
<evidence type="ECO:0000313" key="2">
    <source>
        <dbReference type="Proteomes" id="UP001195483"/>
    </source>
</evidence>
<proteinExistence type="predicted"/>
<dbReference type="AlphaFoldDB" id="A0AAE0VM89"/>
<evidence type="ECO:0000313" key="1">
    <source>
        <dbReference type="EMBL" id="KAK3581895.1"/>
    </source>
</evidence>
<comment type="caution">
    <text evidence="1">The sequence shown here is derived from an EMBL/GenBank/DDBJ whole genome shotgun (WGS) entry which is preliminary data.</text>
</comment>
<keyword evidence="2" id="KW-1185">Reference proteome</keyword>
<organism evidence="1 2">
    <name type="scientific">Potamilus streckersoni</name>
    <dbReference type="NCBI Taxonomy" id="2493646"/>
    <lineage>
        <taxon>Eukaryota</taxon>
        <taxon>Metazoa</taxon>
        <taxon>Spiralia</taxon>
        <taxon>Lophotrochozoa</taxon>
        <taxon>Mollusca</taxon>
        <taxon>Bivalvia</taxon>
        <taxon>Autobranchia</taxon>
        <taxon>Heteroconchia</taxon>
        <taxon>Palaeoheterodonta</taxon>
        <taxon>Unionida</taxon>
        <taxon>Unionoidea</taxon>
        <taxon>Unionidae</taxon>
        <taxon>Ambleminae</taxon>
        <taxon>Lampsilini</taxon>
        <taxon>Potamilus</taxon>
    </lineage>
</organism>
<dbReference type="EMBL" id="JAEAOA010001432">
    <property type="protein sequence ID" value="KAK3581895.1"/>
    <property type="molecule type" value="Genomic_DNA"/>
</dbReference>
<sequence>MENENEYDGIERIKFSSLVNTQIEEFDESKQGQSLRLIDRVGLSRCYIFQLSITRVAFVPFFSKDNLLNFATSGL</sequence>
<reference evidence="1" key="3">
    <citation type="submission" date="2023-05" db="EMBL/GenBank/DDBJ databases">
        <authorList>
            <person name="Smith C.H."/>
        </authorList>
    </citation>
    <scope>NUCLEOTIDE SEQUENCE</scope>
    <source>
        <strain evidence="1">CHS0354</strain>
        <tissue evidence="1">Mantle</tissue>
    </source>
</reference>
<protein>
    <submittedName>
        <fullName evidence="1">Uncharacterized protein</fullName>
    </submittedName>
</protein>
<reference evidence="1" key="1">
    <citation type="journal article" date="2021" name="Genome Biol. Evol.">
        <title>A High-Quality Reference Genome for a Parasitic Bivalve with Doubly Uniparental Inheritance (Bivalvia: Unionida).</title>
        <authorList>
            <person name="Smith C.H."/>
        </authorList>
    </citation>
    <scope>NUCLEOTIDE SEQUENCE</scope>
    <source>
        <strain evidence="1">CHS0354</strain>
    </source>
</reference>